<gene>
    <name evidence="1" type="ORF">PRIO_3599</name>
</gene>
<evidence type="ECO:0000313" key="2">
    <source>
        <dbReference type="Proteomes" id="UP000033163"/>
    </source>
</evidence>
<accession>A0A0E4HEF1</accession>
<dbReference type="PATRIC" id="fig|1073571.4.peg.3849"/>
<dbReference type="Proteomes" id="UP000033163">
    <property type="component" value="Chromosome I"/>
</dbReference>
<organism evidence="1 2">
    <name type="scientific">Paenibacillus riograndensis SBR5</name>
    <dbReference type="NCBI Taxonomy" id="1073571"/>
    <lineage>
        <taxon>Bacteria</taxon>
        <taxon>Bacillati</taxon>
        <taxon>Bacillota</taxon>
        <taxon>Bacilli</taxon>
        <taxon>Bacillales</taxon>
        <taxon>Paenibacillaceae</taxon>
        <taxon>Paenibacillus</taxon>
        <taxon>Paenibacillus sonchi group</taxon>
    </lineage>
</organism>
<dbReference type="KEGG" id="pri:PRIO_3599"/>
<dbReference type="EMBL" id="LN831776">
    <property type="protein sequence ID" value="CQR56002.1"/>
    <property type="molecule type" value="Genomic_DNA"/>
</dbReference>
<dbReference type="HOGENOM" id="CLU_2396882_0_0_9"/>
<sequence length="93" mass="10297">MKPQTAATKGQFRKDFVEGYRSVCTAIVGYSTSVPVTLTVQFLNGLVFPYIHIGISTMILKWSHTSIVGRVNGVLNPMFVGTYCTRDIILRSP</sequence>
<name>A0A0E4HEF1_9BACL</name>
<dbReference type="AlphaFoldDB" id="A0A0E4HEF1"/>
<evidence type="ECO:0000313" key="1">
    <source>
        <dbReference type="EMBL" id="CQR56002.1"/>
    </source>
</evidence>
<protein>
    <submittedName>
        <fullName evidence="1">Uncharacterized protein</fullName>
    </submittedName>
</protein>
<proteinExistence type="predicted"/>
<reference evidence="2" key="1">
    <citation type="submission" date="2015-03" db="EMBL/GenBank/DDBJ databases">
        <authorList>
            <person name="Wibberg D."/>
        </authorList>
    </citation>
    <scope>NUCLEOTIDE SEQUENCE [LARGE SCALE GENOMIC DNA]</scope>
</reference>